<dbReference type="InterPro" id="IPR018753">
    <property type="entry name" value="GapR-like"/>
</dbReference>
<dbReference type="EMBL" id="PJCH01000007">
    <property type="protein sequence ID" value="PQA87500.1"/>
    <property type="molecule type" value="Genomic_DNA"/>
</dbReference>
<dbReference type="InterPro" id="IPR046367">
    <property type="entry name" value="GapR-like_DNA-bd"/>
</dbReference>
<dbReference type="Pfam" id="PF10073">
    <property type="entry name" value="GapR_DNA-bd"/>
    <property type="match status" value="1"/>
</dbReference>
<sequence>MADGSASVEGATTIAADRLRSFIERVERLEEDKAAVMNDIKEVYAEAKGEGYDVKTLRQVVKIRKMEKADRQEQEALLDLYLSAIGEA</sequence>
<dbReference type="Proteomes" id="UP000239504">
    <property type="component" value="Unassembled WGS sequence"/>
</dbReference>
<dbReference type="AlphaFoldDB" id="A0A2S7K4R5"/>
<organism evidence="4 5">
    <name type="scientific">Hyphococcus luteus</name>
    <dbReference type="NCBI Taxonomy" id="2058213"/>
    <lineage>
        <taxon>Bacteria</taxon>
        <taxon>Pseudomonadati</taxon>
        <taxon>Pseudomonadota</taxon>
        <taxon>Alphaproteobacteria</taxon>
        <taxon>Parvularculales</taxon>
        <taxon>Parvularculaceae</taxon>
        <taxon>Hyphococcus</taxon>
    </lineage>
</organism>
<gene>
    <name evidence="4" type="ORF">CW354_11910</name>
</gene>
<evidence type="ECO:0000256" key="1">
    <source>
        <dbReference type="HAMAP-Rule" id="MF_00797"/>
    </source>
</evidence>
<dbReference type="HAMAP" id="MF_00797">
    <property type="entry name" value="UPF0335"/>
    <property type="match status" value="1"/>
</dbReference>
<feature type="domain" description="GapR-like DNA-binding" evidence="3">
    <location>
        <begin position="15"/>
        <end position="86"/>
    </location>
</feature>
<feature type="coiled-coil region" evidence="2">
    <location>
        <begin position="19"/>
        <end position="46"/>
    </location>
</feature>
<dbReference type="NCBIfam" id="NF010247">
    <property type="entry name" value="PRK13694.1"/>
    <property type="match status" value="1"/>
</dbReference>
<protein>
    <recommendedName>
        <fullName evidence="1">UPF0335 protein CW354_11910</fullName>
    </recommendedName>
</protein>
<evidence type="ECO:0000313" key="4">
    <source>
        <dbReference type="EMBL" id="PQA87500.1"/>
    </source>
</evidence>
<keyword evidence="5" id="KW-1185">Reference proteome</keyword>
<dbReference type="RefSeq" id="WP_104830317.1">
    <property type="nucleotide sequence ID" value="NZ_PJCH01000007.1"/>
</dbReference>
<comment type="caution">
    <text evidence="4">The sequence shown here is derived from an EMBL/GenBank/DDBJ whole genome shotgun (WGS) entry which is preliminary data.</text>
</comment>
<reference evidence="4 5" key="1">
    <citation type="submission" date="2017-12" db="EMBL/GenBank/DDBJ databases">
        <authorList>
            <person name="Hurst M.R.H."/>
        </authorList>
    </citation>
    <scope>NUCLEOTIDE SEQUENCE [LARGE SCALE GENOMIC DNA]</scope>
    <source>
        <strain evidence="4 5">SY-3-19</strain>
    </source>
</reference>
<comment type="similarity">
    <text evidence="1">Belongs to the UPF0335 family.</text>
</comment>
<accession>A0A2S7K4R5</accession>
<proteinExistence type="inferred from homology"/>
<name>A0A2S7K4R5_9PROT</name>
<dbReference type="OrthoDB" id="9813793at2"/>
<evidence type="ECO:0000313" key="5">
    <source>
        <dbReference type="Proteomes" id="UP000239504"/>
    </source>
</evidence>
<evidence type="ECO:0000259" key="3">
    <source>
        <dbReference type="Pfam" id="PF10073"/>
    </source>
</evidence>
<keyword evidence="2" id="KW-0175">Coiled coil</keyword>
<dbReference type="GO" id="GO:0003677">
    <property type="term" value="F:DNA binding"/>
    <property type="evidence" value="ECO:0007669"/>
    <property type="project" value="InterPro"/>
</dbReference>
<evidence type="ECO:0000256" key="2">
    <source>
        <dbReference type="SAM" id="Coils"/>
    </source>
</evidence>